<dbReference type="GeneID" id="6497697"/>
<dbReference type="STRING" id="7217.B3MLP6"/>
<dbReference type="FunCoup" id="B3MLP6">
    <property type="interactions" value="8"/>
</dbReference>
<sequence length="198" mass="22959">MDPPNSATMELGQYAYDLKYFTFNDLQVSAEREFLVREVARKVVGHAINQIGTPKTSALLEAQKETVVDCIVKSCSDKIKCLRDLDSKVFRIPSHVLQFQDIRLSHQYTSEDEEQRLEALEALKARYRENLVMQALLFLEEKQYEDMEDIIQEEMEFHSRIHETRSLYNLSKLPKFISQMSTSGQDIKKMSCDLPPSS</sequence>
<organism evidence="1 2">
    <name type="scientific">Drosophila ananassae</name>
    <name type="common">Fruit fly</name>
    <dbReference type="NCBI Taxonomy" id="7217"/>
    <lineage>
        <taxon>Eukaryota</taxon>
        <taxon>Metazoa</taxon>
        <taxon>Ecdysozoa</taxon>
        <taxon>Arthropoda</taxon>
        <taxon>Hexapoda</taxon>
        <taxon>Insecta</taxon>
        <taxon>Pterygota</taxon>
        <taxon>Neoptera</taxon>
        <taxon>Endopterygota</taxon>
        <taxon>Diptera</taxon>
        <taxon>Brachycera</taxon>
        <taxon>Muscomorpha</taxon>
        <taxon>Ephydroidea</taxon>
        <taxon>Drosophilidae</taxon>
        <taxon>Drosophila</taxon>
        <taxon>Sophophora</taxon>
    </lineage>
</organism>
<evidence type="ECO:0008006" key="3">
    <source>
        <dbReference type="Google" id="ProtNLM"/>
    </source>
</evidence>
<dbReference type="OMA" id="YRENMAM"/>
<accession>B3MLP6</accession>
<dbReference type="PhylomeDB" id="B3MLP6"/>
<dbReference type="KEGG" id="dan:6497697"/>
<protein>
    <recommendedName>
        <fullName evidence="3">Protein MIS12 homolog</fullName>
    </recommendedName>
</protein>
<proteinExistence type="predicted"/>
<dbReference type="EMBL" id="CH902620">
    <property type="protein sequence ID" value="EDV30767.1"/>
    <property type="molecule type" value="Genomic_DNA"/>
</dbReference>
<dbReference type="eggNOG" id="ENOG502T92N">
    <property type="taxonomic scope" value="Eukaryota"/>
</dbReference>
<name>B3MLP6_DROAN</name>
<evidence type="ECO:0000313" key="1">
    <source>
        <dbReference type="EMBL" id="EDV30767.1"/>
    </source>
</evidence>
<dbReference type="Proteomes" id="UP000007801">
    <property type="component" value="Unassembled WGS sequence"/>
</dbReference>
<gene>
    <name evidence="1" type="primary">Dana\GF14880</name>
    <name evidence="1" type="synonym">dana_GLEANR_15644</name>
    <name evidence="1" type="ORF">GF14880</name>
</gene>
<evidence type="ECO:0000313" key="2">
    <source>
        <dbReference type="Proteomes" id="UP000007801"/>
    </source>
</evidence>
<keyword evidence="2" id="KW-1185">Reference proteome</keyword>
<dbReference type="SMR" id="B3MLP6"/>
<dbReference type="HOGENOM" id="CLU_1519447_0_0_1"/>
<reference evidence="1 2" key="1">
    <citation type="journal article" date="2007" name="Nature">
        <title>Evolution of genes and genomes on the Drosophila phylogeny.</title>
        <authorList>
            <consortium name="Drosophila 12 Genomes Consortium"/>
            <person name="Clark A.G."/>
            <person name="Eisen M.B."/>
            <person name="Smith D.R."/>
            <person name="Bergman C.M."/>
            <person name="Oliver B."/>
            <person name="Markow T.A."/>
            <person name="Kaufman T.C."/>
            <person name="Kellis M."/>
            <person name="Gelbart W."/>
            <person name="Iyer V.N."/>
            <person name="Pollard D.A."/>
            <person name="Sackton T.B."/>
            <person name="Larracuente A.M."/>
            <person name="Singh N.D."/>
            <person name="Abad J.P."/>
            <person name="Abt D.N."/>
            <person name="Adryan B."/>
            <person name="Aguade M."/>
            <person name="Akashi H."/>
            <person name="Anderson W.W."/>
            <person name="Aquadro C.F."/>
            <person name="Ardell D.H."/>
            <person name="Arguello R."/>
            <person name="Artieri C.G."/>
            <person name="Barbash D.A."/>
            <person name="Barker D."/>
            <person name="Barsanti P."/>
            <person name="Batterham P."/>
            <person name="Batzoglou S."/>
            <person name="Begun D."/>
            <person name="Bhutkar A."/>
            <person name="Blanco E."/>
            <person name="Bosak S.A."/>
            <person name="Bradley R.K."/>
            <person name="Brand A.D."/>
            <person name="Brent M.R."/>
            <person name="Brooks A.N."/>
            <person name="Brown R.H."/>
            <person name="Butlin R.K."/>
            <person name="Caggese C."/>
            <person name="Calvi B.R."/>
            <person name="Bernardo de Carvalho A."/>
            <person name="Caspi A."/>
            <person name="Castrezana S."/>
            <person name="Celniker S.E."/>
            <person name="Chang J.L."/>
            <person name="Chapple C."/>
            <person name="Chatterji S."/>
            <person name="Chinwalla A."/>
            <person name="Civetta A."/>
            <person name="Clifton S.W."/>
            <person name="Comeron J.M."/>
            <person name="Costello J.C."/>
            <person name="Coyne J.A."/>
            <person name="Daub J."/>
            <person name="David R.G."/>
            <person name="Delcher A.L."/>
            <person name="Delehaunty K."/>
            <person name="Do C.B."/>
            <person name="Ebling H."/>
            <person name="Edwards K."/>
            <person name="Eickbush T."/>
            <person name="Evans J.D."/>
            <person name="Filipski A."/>
            <person name="Findeiss S."/>
            <person name="Freyhult E."/>
            <person name="Fulton L."/>
            <person name="Fulton R."/>
            <person name="Garcia A.C."/>
            <person name="Gardiner A."/>
            <person name="Garfield D.A."/>
            <person name="Garvin B.E."/>
            <person name="Gibson G."/>
            <person name="Gilbert D."/>
            <person name="Gnerre S."/>
            <person name="Godfrey J."/>
            <person name="Good R."/>
            <person name="Gotea V."/>
            <person name="Gravely B."/>
            <person name="Greenberg A.J."/>
            <person name="Griffiths-Jones S."/>
            <person name="Gross S."/>
            <person name="Guigo R."/>
            <person name="Gustafson E.A."/>
            <person name="Haerty W."/>
            <person name="Hahn M.W."/>
            <person name="Halligan D.L."/>
            <person name="Halpern A.L."/>
            <person name="Halter G.M."/>
            <person name="Han M.V."/>
            <person name="Heger A."/>
            <person name="Hillier L."/>
            <person name="Hinrichs A.S."/>
            <person name="Holmes I."/>
            <person name="Hoskins R.A."/>
            <person name="Hubisz M.J."/>
            <person name="Hultmark D."/>
            <person name="Huntley M.A."/>
            <person name="Jaffe D.B."/>
            <person name="Jagadeeshan S."/>
            <person name="Jeck W.R."/>
            <person name="Johnson J."/>
            <person name="Jones C.D."/>
            <person name="Jordan W.C."/>
            <person name="Karpen G.H."/>
            <person name="Kataoka E."/>
            <person name="Keightley P.D."/>
            <person name="Kheradpour P."/>
            <person name="Kirkness E.F."/>
            <person name="Koerich L.B."/>
            <person name="Kristiansen K."/>
            <person name="Kudrna D."/>
            <person name="Kulathinal R.J."/>
            <person name="Kumar S."/>
            <person name="Kwok R."/>
            <person name="Lander E."/>
            <person name="Langley C.H."/>
            <person name="Lapoint R."/>
            <person name="Lazzaro B.P."/>
            <person name="Lee S.J."/>
            <person name="Levesque L."/>
            <person name="Li R."/>
            <person name="Lin C.F."/>
            <person name="Lin M.F."/>
            <person name="Lindblad-Toh K."/>
            <person name="Llopart A."/>
            <person name="Long M."/>
            <person name="Low L."/>
            <person name="Lozovsky E."/>
            <person name="Lu J."/>
            <person name="Luo M."/>
            <person name="Machado C.A."/>
            <person name="Makalowski W."/>
            <person name="Marzo M."/>
            <person name="Matsuda M."/>
            <person name="Matzkin L."/>
            <person name="McAllister B."/>
            <person name="McBride C.S."/>
            <person name="McKernan B."/>
            <person name="McKernan K."/>
            <person name="Mendez-Lago M."/>
            <person name="Minx P."/>
            <person name="Mollenhauer M.U."/>
            <person name="Montooth K."/>
            <person name="Mount S.M."/>
            <person name="Mu X."/>
            <person name="Myers E."/>
            <person name="Negre B."/>
            <person name="Newfeld S."/>
            <person name="Nielsen R."/>
            <person name="Noor M.A."/>
            <person name="O'Grady P."/>
            <person name="Pachter L."/>
            <person name="Papaceit M."/>
            <person name="Parisi M.J."/>
            <person name="Parisi M."/>
            <person name="Parts L."/>
            <person name="Pedersen J.S."/>
            <person name="Pesole G."/>
            <person name="Phillippy A.M."/>
            <person name="Ponting C.P."/>
            <person name="Pop M."/>
            <person name="Porcelli D."/>
            <person name="Powell J.R."/>
            <person name="Prohaska S."/>
            <person name="Pruitt K."/>
            <person name="Puig M."/>
            <person name="Quesneville H."/>
            <person name="Ram K.R."/>
            <person name="Rand D."/>
            <person name="Rasmussen M.D."/>
            <person name="Reed L.K."/>
            <person name="Reenan R."/>
            <person name="Reily A."/>
            <person name="Remington K.A."/>
            <person name="Rieger T.T."/>
            <person name="Ritchie M.G."/>
            <person name="Robin C."/>
            <person name="Rogers Y.H."/>
            <person name="Rohde C."/>
            <person name="Rozas J."/>
            <person name="Rubenfield M.J."/>
            <person name="Ruiz A."/>
            <person name="Russo S."/>
            <person name="Salzberg S.L."/>
            <person name="Sanchez-Gracia A."/>
            <person name="Saranga D.J."/>
            <person name="Sato H."/>
            <person name="Schaeffer S.W."/>
            <person name="Schatz M.C."/>
            <person name="Schlenke T."/>
            <person name="Schwartz R."/>
            <person name="Segarra C."/>
            <person name="Singh R.S."/>
            <person name="Sirot L."/>
            <person name="Sirota M."/>
            <person name="Sisneros N.B."/>
            <person name="Smith C.D."/>
            <person name="Smith T.F."/>
            <person name="Spieth J."/>
            <person name="Stage D.E."/>
            <person name="Stark A."/>
            <person name="Stephan W."/>
            <person name="Strausberg R.L."/>
            <person name="Strempel S."/>
            <person name="Sturgill D."/>
            <person name="Sutton G."/>
            <person name="Sutton G.G."/>
            <person name="Tao W."/>
            <person name="Teichmann S."/>
            <person name="Tobari Y.N."/>
            <person name="Tomimura Y."/>
            <person name="Tsolas J.M."/>
            <person name="Valente V.L."/>
            <person name="Venter E."/>
            <person name="Venter J.C."/>
            <person name="Vicario S."/>
            <person name="Vieira F.G."/>
            <person name="Vilella A.J."/>
            <person name="Villasante A."/>
            <person name="Walenz B."/>
            <person name="Wang J."/>
            <person name="Wasserman M."/>
            <person name="Watts T."/>
            <person name="Wilson D."/>
            <person name="Wilson R.K."/>
            <person name="Wing R.A."/>
            <person name="Wolfner M.F."/>
            <person name="Wong A."/>
            <person name="Wong G.K."/>
            <person name="Wu C.I."/>
            <person name="Wu G."/>
            <person name="Yamamoto D."/>
            <person name="Yang H.P."/>
            <person name="Yang S.P."/>
            <person name="Yorke J.A."/>
            <person name="Yoshida K."/>
            <person name="Zdobnov E."/>
            <person name="Zhang P."/>
            <person name="Zhang Y."/>
            <person name="Zimin A.V."/>
            <person name="Baldwin J."/>
            <person name="Abdouelleil A."/>
            <person name="Abdulkadir J."/>
            <person name="Abebe A."/>
            <person name="Abera B."/>
            <person name="Abreu J."/>
            <person name="Acer S.C."/>
            <person name="Aftuck L."/>
            <person name="Alexander A."/>
            <person name="An P."/>
            <person name="Anderson E."/>
            <person name="Anderson S."/>
            <person name="Arachi H."/>
            <person name="Azer M."/>
            <person name="Bachantsang P."/>
            <person name="Barry A."/>
            <person name="Bayul T."/>
            <person name="Berlin A."/>
            <person name="Bessette D."/>
            <person name="Bloom T."/>
            <person name="Blye J."/>
            <person name="Boguslavskiy L."/>
            <person name="Bonnet C."/>
            <person name="Boukhgalter B."/>
            <person name="Bourzgui I."/>
            <person name="Brown A."/>
            <person name="Cahill P."/>
            <person name="Channer S."/>
            <person name="Cheshatsang Y."/>
            <person name="Chuda L."/>
            <person name="Citroen M."/>
            <person name="Collymore A."/>
            <person name="Cooke P."/>
            <person name="Costello M."/>
            <person name="D'Aco K."/>
            <person name="Daza R."/>
            <person name="De Haan G."/>
            <person name="DeGray S."/>
            <person name="DeMaso C."/>
            <person name="Dhargay N."/>
            <person name="Dooley K."/>
            <person name="Dooley E."/>
            <person name="Doricent M."/>
            <person name="Dorje P."/>
            <person name="Dorjee K."/>
            <person name="Dupes A."/>
            <person name="Elong R."/>
            <person name="Falk J."/>
            <person name="Farina A."/>
            <person name="Faro S."/>
            <person name="Ferguson D."/>
            <person name="Fisher S."/>
            <person name="Foley C.D."/>
            <person name="Franke A."/>
            <person name="Friedrich D."/>
            <person name="Gadbois L."/>
            <person name="Gearin G."/>
            <person name="Gearin C.R."/>
            <person name="Giannoukos G."/>
            <person name="Goode T."/>
            <person name="Graham J."/>
            <person name="Grandbois E."/>
            <person name="Grewal S."/>
            <person name="Gyaltsen K."/>
            <person name="Hafez N."/>
            <person name="Hagos B."/>
            <person name="Hall J."/>
            <person name="Henson C."/>
            <person name="Hollinger A."/>
            <person name="Honan T."/>
            <person name="Huard M.D."/>
            <person name="Hughes L."/>
            <person name="Hurhula B."/>
            <person name="Husby M.E."/>
            <person name="Kamat A."/>
            <person name="Kanga B."/>
            <person name="Kashin S."/>
            <person name="Khazanovich D."/>
            <person name="Kisner P."/>
            <person name="Lance K."/>
            <person name="Lara M."/>
            <person name="Lee W."/>
            <person name="Lennon N."/>
            <person name="Letendre F."/>
            <person name="LeVine R."/>
            <person name="Lipovsky A."/>
            <person name="Liu X."/>
            <person name="Liu J."/>
            <person name="Liu S."/>
            <person name="Lokyitsang T."/>
            <person name="Lokyitsang Y."/>
            <person name="Lubonja R."/>
            <person name="Lui A."/>
            <person name="MacDonald P."/>
            <person name="Magnisalis V."/>
            <person name="Maru K."/>
            <person name="Matthews C."/>
            <person name="McCusker W."/>
            <person name="McDonough S."/>
            <person name="Mehta T."/>
            <person name="Meldrim J."/>
            <person name="Meneus L."/>
            <person name="Mihai O."/>
            <person name="Mihalev A."/>
            <person name="Mihova T."/>
            <person name="Mittelman R."/>
            <person name="Mlenga V."/>
            <person name="Montmayeur A."/>
            <person name="Mulrain L."/>
            <person name="Navidi A."/>
            <person name="Naylor J."/>
            <person name="Negash T."/>
            <person name="Nguyen T."/>
            <person name="Nguyen N."/>
            <person name="Nicol R."/>
            <person name="Norbu C."/>
            <person name="Norbu N."/>
            <person name="Novod N."/>
            <person name="O'Neill B."/>
            <person name="Osman S."/>
            <person name="Markiewicz E."/>
            <person name="Oyono O.L."/>
            <person name="Patti C."/>
            <person name="Phunkhang P."/>
            <person name="Pierre F."/>
            <person name="Priest M."/>
            <person name="Raghuraman S."/>
            <person name="Rege F."/>
            <person name="Reyes R."/>
            <person name="Rise C."/>
            <person name="Rogov P."/>
            <person name="Ross K."/>
            <person name="Ryan E."/>
            <person name="Settipalli S."/>
            <person name="Shea T."/>
            <person name="Sherpa N."/>
            <person name="Shi L."/>
            <person name="Shih D."/>
            <person name="Sparrow T."/>
            <person name="Spaulding J."/>
            <person name="Stalker J."/>
            <person name="Stange-Thomann N."/>
            <person name="Stavropoulos S."/>
            <person name="Stone C."/>
            <person name="Strader C."/>
            <person name="Tesfaye S."/>
            <person name="Thomson T."/>
            <person name="Thoulutsang Y."/>
            <person name="Thoulutsang D."/>
            <person name="Topham K."/>
            <person name="Topping I."/>
            <person name="Tsamla T."/>
            <person name="Vassiliev H."/>
            <person name="Vo A."/>
            <person name="Wangchuk T."/>
            <person name="Wangdi T."/>
            <person name="Weiand M."/>
            <person name="Wilkinson J."/>
            <person name="Wilson A."/>
            <person name="Yadav S."/>
            <person name="Young G."/>
            <person name="Yu Q."/>
            <person name="Zembek L."/>
            <person name="Zhong D."/>
            <person name="Zimmer A."/>
            <person name="Zwirko Z."/>
            <person name="Jaffe D.B."/>
            <person name="Alvarez P."/>
            <person name="Brockman W."/>
            <person name="Butler J."/>
            <person name="Chin C."/>
            <person name="Gnerre S."/>
            <person name="Grabherr M."/>
            <person name="Kleber M."/>
            <person name="Mauceli E."/>
            <person name="MacCallum I."/>
        </authorList>
    </citation>
    <scope>NUCLEOTIDE SEQUENCE [LARGE SCALE GENOMIC DNA]</scope>
    <source>
        <strain evidence="2">Tucson 14024-0371.13</strain>
    </source>
</reference>
<dbReference type="InParanoid" id="B3MLP6"/>
<dbReference type="OrthoDB" id="1884855at2759"/>
<dbReference type="AlphaFoldDB" id="B3MLP6"/>